<gene>
    <name evidence="6 10" type="primary">hutH</name>
    <name evidence="10" type="ORF">MNODULE_03430</name>
</gene>
<feature type="cross-link" description="5-imidazolinone (Ala-Gly)" evidence="6">
    <location>
        <begin position="143"/>
        <end position="145"/>
    </location>
</feature>
<dbReference type="PROSITE" id="PS00488">
    <property type="entry name" value="PAL_HISTIDASE"/>
    <property type="match status" value="1"/>
</dbReference>
<dbReference type="Gene3D" id="1.20.200.10">
    <property type="entry name" value="Fumarase/aspartase (Central domain)"/>
    <property type="match status" value="1"/>
</dbReference>
<feature type="modified residue" description="2,3-didehydroalanine (Ser)" evidence="6">
    <location>
        <position position="144"/>
    </location>
</feature>
<dbReference type="AlphaFoldDB" id="A0A7X6DME9"/>
<evidence type="ECO:0000256" key="1">
    <source>
        <dbReference type="ARBA" id="ARBA00005113"/>
    </source>
</evidence>
<dbReference type="CDD" id="cd00332">
    <property type="entry name" value="PAL-HAL"/>
    <property type="match status" value="1"/>
</dbReference>
<dbReference type="InterPro" id="IPR001106">
    <property type="entry name" value="Aromatic_Lyase"/>
</dbReference>
<dbReference type="NCBIfam" id="TIGR01225">
    <property type="entry name" value="hutH"/>
    <property type="match status" value="1"/>
</dbReference>
<dbReference type="InterPro" id="IPR024083">
    <property type="entry name" value="Fumarase/histidase_N"/>
</dbReference>
<dbReference type="InterPro" id="IPR022313">
    <property type="entry name" value="Phe/His_NH3-lyase_AS"/>
</dbReference>
<protein>
    <recommendedName>
        <fullName evidence="2 6">Histidine ammonia-lyase</fullName>
        <shortName evidence="6">Histidase</shortName>
        <ecNumber evidence="2 6">4.3.1.3</ecNumber>
    </recommendedName>
</protein>
<evidence type="ECO:0000256" key="8">
    <source>
        <dbReference type="RuleBase" id="RU004479"/>
    </source>
</evidence>
<comment type="pathway">
    <text evidence="1 6 8">Amino-acid degradation; L-histidine degradation into L-glutamate; N-formimidoyl-L-glutamate from L-histidine: step 1/3.</text>
</comment>
<keyword evidence="6" id="KW-0963">Cytoplasm</keyword>
<dbReference type="GO" id="GO:0019557">
    <property type="term" value="P:L-histidine catabolic process to glutamate and formate"/>
    <property type="evidence" value="ECO:0007669"/>
    <property type="project" value="UniProtKB-UniPathway"/>
</dbReference>
<dbReference type="Gene3D" id="1.10.275.10">
    <property type="entry name" value="Fumarase/aspartase (N-terminal domain)"/>
    <property type="match status" value="1"/>
</dbReference>
<keyword evidence="11" id="KW-1185">Reference proteome</keyword>
<organism evidence="10 11">
    <name type="scientific">Candidatus Manganitrophus noduliformans</name>
    <dbReference type="NCBI Taxonomy" id="2606439"/>
    <lineage>
        <taxon>Bacteria</taxon>
        <taxon>Pseudomonadati</taxon>
        <taxon>Nitrospirota</taxon>
        <taxon>Nitrospiria</taxon>
        <taxon>Candidatus Troglogloeales</taxon>
        <taxon>Candidatus Manganitrophaceae</taxon>
        <taxon>Candidatus Manganitrophus</taxon>
    </lineage>
</organism>
<accession>A0A7X6DME9</accession>
<dbReference type="NCBIfam" id="NF006871">
    <property type="entry name" value="PRK09367.1"/>
    <property type="match status" value="1"/>
</dbReference>
<dbReference type="Pfam" id="PF00221">
    <property type="entry name" value="Lyase_aromatic"/>
    <property type="match status" value="1"/>
</dbReference>
<dbReference type="EC" id="4.3.1.3" evidence="2 6"/>
<dbReference type="InterPro" id="IPR005921">
    <property type="entry name" value="HutH"/>
</dbReference>
<evidence type="ECO:0000256" key="5">
    <source>
        <dbReference type="ARBA" id="ARBA00049269"/>
    </source>
</evidence>
<comment type="catalytic activity">
    <reaction evidence="5 6 8">
        <text>L-histidine = trans-urocanate + NH4(+)</text>
        <dbReference type="Rhea" id="RHEA:21232"/>
        <dbReference type="ChEBI" id="CHEBI:17771"/>
        <dbReference type="ChEBI" id="CHEBI:28938"/>
        <dbReference type="ChEBI" id="CHEBI:57595"/>
        <dbReference type="EC" id="4.3.1.3"/>
    </reaction>
</comment>
<comment type="subcellular location">
    <subcellularLocation>
        <location evidence="6 9">Cytoplasm</location>
    </subcellularLocation>
</comment>
<dbReference type="SUPFAM" id="SSF48557">
    <property type="entry name" value="L-aspartase-like"/>
    <property type="match status" value="1"/>
</dbReference>
<evidence type="ECO:0000256" key="3">
    <source>
        <dbReference type="ARBA" id="ARBA00022808"/>
    </source>
</evidence>
<dbReference type="InterPro" id="IPR008948">
    <property type="entry name" value="L-Aspartase-like"/>
</dbReference>
<comment type="caution">
    <text evidence="10">The sequence shown here is derived from an EMBL/GenBank/DDBJ whole genome shotgun (WGS) entry which is preliminary data.</text>
</comment>
<dbReference type="PANTHER" id="PTHR10362">
    <property type="entry name" value="HISTIDINE AMMONIA-LYASE"/>
    <property type="match status" value="1"/>
</dbReference>
<dbReference type="FunFam" id="1.20.200.10:FF:000003">
    <property type="entry name" value="Histidine ammonia-lyase"/>
    <property type="match status" value="1"/>
</dbReference>
<name>A0A7X6DME9_9BACT</name>
<dbReference type="FunFam" id="1.10.275.10:FF:000005">
    <property type="entry name" value="Histidine ammonia-lyase"/>
    <property type="match status" value="1"/>
</dbReference>
<comment type="similarity">
    <text evidence="6 7">Belongs to the PAL/histidase family.</text>
</comment>
<proteinExistence type="inferred from homology"/>
<sequence>MRPLHLTGHDLKPSDFYEVVLGRRTVRLAREAVAKMRRSRGVVEKMLSEHRVVYGITTGFGKLADQKISEGEIRQLQANLVRSHACGVGPPLSEAQTRGIILLRANVLAAGHSGVRPVVVERLIEMLNRAVHPVIPSRGSVGASGDLIPLAHLAQLLIGEGEALVNGKRLPGRRALRQAGIAPIILEAKEGLALVNGTQAALSLGLLSLQGAERLAESADVAGAMSLEALMGTPTAFDERIQRLRPYPGQKNVARKIRALLARSEIRASHIACSRVQDPYSLRCMPQVHGAVRDAIDHVRGVLTIETNSITDNPLVFPESESILAGGNFHGHPIALVLDLLAIALTHLGVISERRIAQLVDPDLIDLPRFLTRRPGLHSGLMMPQVAAAALASECKLLAHPASVDSIPTSANQEDYVSMAMGSALKLDQIVLNVEAILAIELIAAAQGIDFHAPLKPGEGVAEALKRLRTKVSPLEEDRSLQKEIETVSRMIRDGLFVFDR</sequence>
<dbReference type="GO" id="GO:0004397">
    <property type="term" value="F:histidine ammonia-lyase activity"/>
    <property type="evidence" value="ECO:0007669"/>
    <property type="project" value="UniProtKB-UniRule"/>
</dbReference>
<reference evidence="10 11" key="1">
    <citation type="journal article" date="2020" name="Nature">
        <title>Bacterial chemolithoautotrophy via manganese oxidation.</title>
        <authorList>
            <person name="Yu H."/>
            <person name="Leadbetter J.R."/>
        </authorList>
    </citation>
    <scope>NUCLEOTIDE SEQUENCE [LARGE SCALE GENOMIC DNA]</scope>
    <source>
        <strain evidence="10 11">Mn-1</strain>
    </source>
</reference>
<dbReference type="Proteomes" id="UP000534783">
    <property type="component" value="Unassembled WGS sequence"/>
</dbReference>
<keyword evidence="4 6" id="KW-0456">Lyase</keyword>
<dbReference type="RefSeq" id="WP_168058081.1">
    <property type="nucleotide sequence ID" value="NZ_VTOW01000001.1"/>
</dbReference>
<comment type="PTM">
    <text evidence="6">Contains an active site 4-methylidene-imidazol-5-one (MIO), which is formed autocatalytically by cyclization and dehydration of residues Ala-Ser-Gly.</text>
</comment>
<keyword evidence="3 6" id="KW-0369">Histidine metabolism</keyword>
<dbReference type="HAMAP" id="MF_00229">
    <property type="entry name" value="His_ammonia_lyase"/>
    <property type="match status" value="1"/>
</dbReference>
<dbReference type="GO" id="GO:0005737">
    <property type="term" value="C:cytoplasm"/>
    <property type="evidence" value="ECO:0007669"/>
    <property type="project" value="UniProtKB-SubCell"/>
</dbReference>
<evidence type="ECO:0000256" key="7">
    <source>
        <dbReference type="RuleBase" id="RU003954"/>
    </source>
</evidence>
<evidence type="ECO:0000256" key="9">
    <source>
        <dbReference type="RuleBase" id="RU004480"/>
    </source>
</evidence>
<dbReference type="UniPathway" id="UPA00379">
    <property type="reaction ID" value="UER00549"/>
</dbReference>
<evidence type="ECO:0000256" key="6">
    <source>
        <dbReference type="HAMAP-Rule" id="MF_00229"/>
    </source>
</evidence>
<evidence type="ECO:0000256" key="2">
    <source>
        <dbReference type="ARBA" id="ARBA00012994"/>
    </source>
</evidence>
<dbReference type="GO" id="GO:0019556">
    <property type="term" value="P:L-histidine catabolic process to glutamate and formamide"/>
    <property type="evidence" value="ECO:0007669"/>
    <property type="project" value="UniProtKB-UniPathway"/>
</dbReference>
<evidence type="ECO:0000313" key="11">
    <source>
        <dbReference type="Proteomes" id="UP000534783"/>
    </source>
</evidence>
<dbReference type="EMBL" id="VTOW01000001">
    <property type="protein sequence ID" value="NKE69797.1"/>
    <property type="molecule type" value="Genomic_DNA"/>
</dbReference>
<evidence type="ECO:0000313" key="10">
    <source>
        <dbReference type="EMBL" id="NKE69797.1"/>
    </source>
</evidence>
<evidence type="ECO:0000256" key="4">
    <source>
        <dbReference type="ARBA" id="ARBA00023239"/>
    </source>
</evidence>